<feature type="transmembrane region" description="Helical" evidence="1">
    <location>
        <begin position="582"/>
        <end position="607"/>
    </location>
</feature>
<feature type="domain" description="Rhamnogalacturonan I lyase beta-sheet" evidence="3">
    <location>
        <begin position="855"/>
        <end position="940"/>
    </location>
</feature>
<reference evidence="6" key="1">
    <citation type="submission" date="2021-02" db="EMBL/GenBank/DDBJ databases">
        <authorList>
            <person name="Nowell W R."/>
        </authorList>
    </citation>
    <scope>NUCLEOTIDE SEQUENCE</scope>
</reference>
<keyword evidence="1" id="KW-0812">Transmembrane</keyword>
<keyword evidence="7" id="KW-1185">Reference proteome</keyword>
<dbReference type="Pfam" id="PF21348">
    <property type="entry name" value="RGL11_C"/>
    <property type="match status" value="1"/>
</dbReference>
<dbReference type="EMBL" id="CAJNOI010000258">
    <property type="protein sequence ID" value="CAF1213400.1"/>
    <property type="molecule type" value="Genomic_DNA"/>
</dbReference>
<protein>
    <submittedName>
        <fullName evidence="6">Uncharacterized protein</fullName>
    </submittedName>
</protein>
<dbReference type="SUPFAM" id="SSF69318">
    <property type="entry name" value="Integrin alpha N-terminal domain"/>
    <property type="match status" value="1"/>
</dbReference>
<dbReference type="InterPro" id="IPR028994">
    <property type="entry name" value="Integrin_alpha_N"/>
</dbReference>
<evidence type="ECO:0000256" key="2">
    <source>
        <dbReference type="SAM" id="SignalP"/>
    </source>
</evidence>
<accession>A0A814XFM2</accession>
<dbReference type="Proteomes" id="UP000663877">
    <property type="component" value="Unassembled WGS sequence"/>
</dbReference>
<gene>
    <name evidence="6" type="ORF">BJG266_LOCUS27566</name>
    <name evidence="5" type="ORF">QVE165_LOCUS17492</name>
</gene>
<dbReference type="Gene3D" id="2.60.40.10">
    <property type="entry name" value="Immunoglobulins"/>
    <property type="match status" value="1"/>
</dbReference>
<evidence type="ECO:0000313" key="6">
    <source>
        <dbReference type="EMBL" id="CAF1213400.1"/>
    </source>
</evidence>
<dbReference type="Proteomes" id="UP000663832">
    <property type="component" value="Unassembled WGS sequence"/>
</dbReference>
<dbReference type="PANTHER" id="PTHR43118">
    <property type="entry name" value="RHAMNOGALACTURONAN LYASE (EUROFUNG)"/>
    <property type="match status" value="1"/>
</dbReference>
<feature type="chain" id="PRO_5035685730" evidence="2">
    <location>
        <begin position="19"/>
        <end position="1443"/>
    </location>
</feature>
<evidence type="ECO:0000313" key="7">
    <source>
        <dbReference type="Proteomes" id="UP000663832"/>
    </source>
</evidence>
<evidence type="ECO:0000259" key="4">
    <source>
        <dbReference type="Pfam" id="PF21348"/>
    </source>
</evidence>
<dbReference type="InterPro" id="IPR049366">
    <property type="entry name" value="RGL11_C"/>
</dbReference>
<evidence type="ECO:0000313" key="5">
    <source>
        <dbReference type="EMBL" id="CAF1048791.1"/>
    </source>
</evidence>
<organism evidence="6 8">
    <name type="scientific">Adineta steineri</name>
    <dbReference type="NCBI Taxonomy" id="433720"/>
    <lineage>
        <taxon>Eukaryota</taxon>
        <taxon>Metazoa</taxon>
        <taxon>Spiralia</taxon>
        <taxon>Gnathifera</taxon>
        <taxon>Rotifera</taxon>
        <taxon>Eurotatoria</taxon>
        <taxon>Bdelloidea</taxon>
        <taxon>Adinetida</taxon>
        <taxon>Adinetidae</taxon>
        <taxon>Adineta</taxon>
    </lineage>
</organism>
<comment type="caution">
    <text evidence="6">The sequence shown here is derived from an EMBL/GenBank/DDBJ whole genome shotgun (WGS) entry which is preliminary data.</text>
</comment>
<name>A0A814XFM2_9BILA</name>
<evidence type="ECO:0000256" key="1">
    <source>
        <dbReference type="SAM" id="Phobius"/>
    </source>
</evidence>
<dbReference type="InterPro" id="IPR034641">
    <property type="entry name" value="RGL11"/>
</dbReference>
<dbReference type="InterPro" id="IPR041624">
    <property type="entry name" value="RGI_lyase"/>
</dbReference>
<dbReference type="EMBL" id="CAJNOM010000101">
    <property type="protein sequence ID" value="CAF1048791.1"/>
    <property type="molecule type" value="Genomic_DNA"/>
</dbReference>
<keyword evidence="1" id="KW-1133">Transmembrane helix</keyword>
<feature type="signal peptide" evidence="2">
    <location>
        <begin position="1"/>
        <end position="18"/>
    </location>
</feature>
<dbReference type="OrthoDB" id="9976233at2759"/>
<keyword evidence="1" id="KW-0472">Membrane</keyword>
<evidence type="ECO:0000313" key="8">
    <source>
        <dbReference type="Proteomes" id="UP000663877"/>
    </source>
</evidence>
<dbReference type="InterPro" id="IPR013783">
    <property type="entry name" value="Ig-like_fold"/>
</dbReference>
<sequence length="1443" mass="160451">MGTLVFQALSTLCVLVDQTILNRLIQFNSTQYISASVTPSNVFQLQTDAFISQFISSTTNEFLLSLAMIRKTTQSNALVSGQFTNYRFYPGNDDYLFTKSARYGDCTCSSSATCSDQYAVVYYPNFTDIFPLPGLYTGCYIIESLLQSDLQCFYNQTCINKLQSYLGSSTLMNVTALDISLSIQYLENSTIADILDQLMVEEWNSSSIYENYYNECQPSRCTYTVPAKNSAIYIVTTLIGLVGGLITVLKLIAPILVKFVTKRIYKAQKPETETVNVKAPSIKQYEQLYNSYSQTLTCDCTQVSINYKKFIQIQYTLHHICDSDFVTQQWINYLATSSGNNELDYTDFRVTSTFAFQTMNAFCTLVNQTISNSLIQFYSNQYVSASVTPSNVFQLQTKAFISQFISSTRNGFLLSLTMIRNITQSNALLSGELINFGFYLPTRYSLIPNSRSYGNCTCTSSATCISQSAIYGLLNDAVLFYVPGVYTGCYIIESLLQSNLQCFYNQTCINKLQSYFQVFSLMNVTALDISLSNKFFENSTIADVLDQLMVEEWSNSSIYENYYSECQPSRCTYTVSAKNSAIYIVTMLIGLLGGLITALKFLVPYLVMLHHICDSDFVTQQWIDYLATLSENSKLNYTDFRVTSTFTFQTMNALCTLVNQTISNSLIQFYSNQYVSASVTPSNVFQLQTDAFVSQFKSSATNGFLLSLATIRKTTQSNSLFSGHLTNYLLYESGGAMARIARWYGNCTCTSSATCISQSPMYDLANDTILFSVPGLYTGCYIIESLLQSDLQCFYNQTCINKLQSYLGSSTLMNVTALDISLSIQYLENSTIADVLDQLMVEEWKNSNDTAGTQKQMEKLNRGLVAVRISSSQVYISWRLFGTDPSTIAFVLYRGSTKITSIPLSDRTNFVDNTTTNDIYTVKSVLDGVEQVYSESASIWAQQYLSISLKIPTGGTSPDGIAYTYSANDCSVGDLDGDGEYEIVLKWDPSNAHDNAHSGYTGNVYLDAYKLNGTHLWRIDLGKNIRAGAHYTQFIVYDLDGDGEAEVACKTADGTKDGTNAIIGDANADYRASNGYILSGAEFLTVFNGRTGKAMATTDYMPARGSVSSWGDNYGNRVDRFVAAVAYLDGTRPSLIMGRGYYTRLVRVAWDWRNGKLTRRWTFDSSSSTPGNNDYFGQGNHQMSVGDVDGDGKDEICNGASTIDDNSTGLYANGKGHGDALHMTDIDPDRVGQEVWQCFESVSSYGTTGLGLFDAKTGQTIWGVPATGDVGRAMAADIDPRHKGLEVWGAAGGLYNCKGTQIATSKPSMNFGIWWDGDLSRELLDGTKLDKWDYTKNVLNRLISFYNYADATDNNGSKKNPGLVADLLGDWREEVIFRSSDNTRLLLFTTIIPTNTRIYTLMHDPQYRVAVAWQNSAYNQPPHPGFYLGTDMPEPPKPNIVLV</sequence>
<keyword evidence="2" id="KW-0732">Signal</keyword>
<feature type="transmembrane region" description="Helical" evidence="1">
    <location>
        <begin position="231"/>
        <end position="257"/>
    </location>
</feature>
<proteinExistence type="predicted"/>
<dbReference type="CDD" id="cd10318">
    <property type="entry name" value="RGL11"/>
    <property type="match status" value="1"/>
</dbReference>
<evidence type="ECO:0000259" key="3">
    <source>
        <dbReference type="Pfam" id="PF18370"/>
    </source>
</evidence>
<feature type="domain" description="Rhamnogalacturonan lyase family 11 C-terminal" evidence="4">
    <location>
        <begin position="944"/>
        <end position="1438"/>
    </location>
</feature>
<dbReference type="Pfam" id="PF18370">
    <property type="entry name" value="RGI_lyase"/>
    <property type="match status" value="1"/>
</dbReference>
<dbReference type="PANTHER" id="PTHR43118:SF1">
    <property type="entry name" value="RHAMNOGALACTURONAN LYASE (EUROFUNG)"/>
    <property type="match status" value="1"/>
</dbReference>